<keyword evidence="4 7" id="KW-0418">Kinase</keyword>
<dbReference type="Pfam" id="PF00370">
    <property type="entry name" value="FGGY_N"/>
    <property type="match status" value="1"/>
</dbReference>
<keyword evidence="2" id="KW-0859">Xylose metabolism</keyword>
<evidence type="ECO:0000256" key="3">
    <source>
        <dbReference type="ARBA" id="ARBA00022679"/>
    </source>
</evidence>
<reference evidence="7 8" key="1">
    <citation type="submission" date="2012-08" db="EMBL/GenBank/DDBJ databases">
        <title>Whole genome shotgun sequence of Austwickia chelonae NBRC 105200.</title>
        <authorList>
            <person name="Yoshida I."/>
            <person name="Hosoyama A."/>
            <person name="Tsuchikane K."/>
            <person name="Katsumata H."/>
            <person name="Ando Y."/>
            <person name="Ohji S."/>
            <person name="Hamada M."/>
            <person name="Tamura T."/>
            <person name="Yamazoe A."/>
            <person name="Yamazaki S."/>
            <person name="Fujita N."/>
        </authorList>
    </citation>
    <scope>NUCLEOTIDE SEQUENCE [LARGE SCALE GENOMIC DNA]</scope>
    <source>
        <strain evidence="7 8">NBRC 105200</strain>
    </source>
</reference>
<dbReference type="PANTHER" id="PTHR43095">
    <property type="entry name" value="SUGAR KINASE"/>
    <property type="match status" value="1"/>
</dbReference>
<keyword evidence="8" id="KW-1185">Reference proteome</keyword>
<comment type="similarity">
    <text evidence="1">Belongs to the FGGY kinase family.</text>
</comment>
<organism evidence="7 8">
    <name type="scientific">Austwickia chelonae NBRC 105200</name>
    <dbReference type="NCBI Taxonomy" id="1184607"/>
    <lineage>
        <taxon>Bacteria</taxon>
        <taxon>Bacillati</taxon>
        <taxon>Actinomycetota</taxon>
        <taxon>Actinomycetes</taxon>
        <taxon>Micrococcales</taxon>
        <taxon>Dermatophilaceae</taxon>
        <taxon>Austwickia</taxon>
    </lineage>
</organism>
<dbReference type="InterPro" id="IPR043129">
    <property type="entry name" value="ATPase_NBD"/>
</dbReference>
<evidence type="ECO:0000256" key="2">
    <source>
        <dbReference type="ARBA" id="ARBA00022629"/>
    </source>
</evidence>
<dbReference type="eggNOG" id="COG1070">
    <property type="taxonomic scope" value="Bacteria"/>
</dbReference>
<dbReference type="AlphaFoldDB" id="K6W4V0"/>
<evidence type="ECO:0000313" key="7">
    <source>
        <dbReference type="EMBL" id="GAB76847.1"/>
    </source>
</evidence>
<evidence type="ECO:0000256" key="4">
    <source>
        <dbReference type="ARBA" id="ARBA00022777"/>
    </source>
</evidence>
<dbReference type="SUPFAM" id="SSF53067">
    <property type="entry name" value="Actin-like ATPase domain"/>
    <property type="match status" value="2"/>
</dbReference>
<dbReference type="GO" id="GO:0042732">
    <property type="term" value="P:D-xylose metabolic process"/>
    <property type="evidence" value="ECO:0007669"/>
    <property type="project" value="UniProtKB-KW"/>
</dbReference>
<name>K6W4V0_9MICO</name>
<gene>
    <name evidence="7" type="ORF">AUCHE_03_00640</name>
</gene>
<feature type="domain" description="Carbohydrate kinase FGGY C-terminal" evidence="6">
    <location>
        <begin position="258"/>
        <end position="433"/>
    </location>
</feature>
<comment type="caution">
    <text evidence="7">The sequence shown here is derived from an EMBL/GenBank/DDBJ whole genome shotgun (WGS) entry which is preliminary data.</text>
</comment>
<keyword evidence="3" id="KW-0808">Transferase</keyword>
<dbReference type="EMBL" id="BAGZ01000003">
    <property type="protein sequence ID" value="GAB76847.1"/>
    <property type="molecule type" value="Genomic_DNA"/>
</dbReference>
<proteinExistence type="inferred from homology"/>
<dbReference type="InterPro" id="IPR000577">
    <property type="entry name" value="Carb_kinase_FGGY"/>
</dbReference>
<dbReference type="CDD" id="cd07804">
    <property type="entry name" value="ASKHA_NBD_FGGY_RrXK-like"/>
    <property type="match status" value="1"/>
</dbReference>
<dbReference type="STRING" id="100225.SAMN05421595_1981"/>
<evidence type="ECO:0000313" key="8">
    <source>
        <dbReference type="Proteomes" id="UP000008495"/>
    </source>
</evidence>
<feature type="domain" description="Carbohydrate kinase FGGY N-terminal" evidence="5">
    <location>
        <begin position="4"/>
        <end position="239"/>
    </location>
</feature>
<dbReference type="PANTHER" id="PTHR43095:SF5">
    <property type="entry name" value="XYLULOSE KINASE"/>
    <property type="match status" value="1"/>
</dbReference>
<dbReference type="Pfam" id="PF02782">
    <property type="entry name" value="FGGY_C"/>
    <property type="match status" value="1"/>
</dbReference>
<dbReference type="InterPro" id="IPR018484">
    <property type="entry name" value="FGGY_N"/>
</dbReference>
<dbReference type="RefSeq" id="WP_006501598.1">
    <property type="nucleotide sequence ID" value="NZ_BAGZ01000003.1"/>
</dbReference>
<evidence type="ECO:0000256" key="1">
    <source>
        <dbReference type="ARBA" id="ARBA00009156"/>
    </source>
</evidence>
<evidence type="ECO:0000259" key="5">
    <source>
        <dbReference type="Pfam" id="PF00370"/>
    </source>
</evidence>
<dbReference type="OrthoDB" id="9782710at2"/>
<dbReference type="PIRSF" id="PIRSF000538">
    <property type="entry name" value="GlpK"/>
    <property type="match status" value="1"/>
</dbReference>
<sequence length="491" mass="52758">MKPVVLGIDIGTGSTKGVLVTADGTVVATARRTHRISLPHPGHVEMDAERQWWGDVTYICRELASPEHEVVAICVSGLGPAVVAVDQDWQALHPAVLYGIDTRAHEQIAGMTAELGEQEILRRCGKSLSSQAVGPKLRWLREHRDVPAAARWCSSHTFVAGRLTGRWFLDHHTASQCDPLYDVTAQEWAQDWSEKVLPGVRLPDLVWPAEVVGRLTPQAAAATGLPAGVPVVAGTVDAWAEAHSVGVHRPGDLMMMYGSTMFLVQVLPAPTVDAALWTTSGVTPESHTLAAGMSTSGTLLEWVSDLVSEEFAALLAEAEDVPAGSDGLVMLPYLAGERSPLYDSDARGVLAGLRLTHTRGHLFRAAHEGIAYGVRQILEVMERSAGAPDRVVAVGGGTRGGLWTQIVSDVCGIEQIVPETTTGASYGGALLAAEGVGLVPAGTSWMRTAGVVRPRKQVQRRYQELYRVYRDLYPSTRGSMHTLARLQECTD</sequence>
<accession>K6W4V0</accession>
<dbReference type="Gene3D" id="3.30.420.40">
    <property type="match status" value="2"/>
</dbReference>
<dbReference type="Proteomes" id="UP000008495">
    <property type="component" value="Unassembled WGS sequence"/>
</dbReference>
<protein>
    <submittedName>
        <fullName evidence="7">Putative carbohydrate kinase</fullName>
    </submittedName>
</protein>
<evidence type="ECO:0000259" key="6">
    <source>
        <dbReference type="Pfam" id="PF02782"/>
    </source>
</evidence>
<dbReference type="InterPro" id="IPR018485">
    <property type="entry name" value="FGGY_C"/>
</dbReference>
<keyword evidence="2" id="KW-0119">Carbohydrate metabolism</keyword>
<dbReference type="InterPro" id="IPR050406">
    <property type="entry name" value="FGGY_Carb_Kinase"/>
</dbReference>
<dbReference type="GO" id="GO:0016301">
    <property type="term" value="F:kinase activity"/>
    <property type="evidence" value="ECO:0007669"/>
    <property type="project" value="UniProtKB-KW"/>
</dbReference>